<accession>A0ABC9W5L2</accession>
<evidence type="ECO:0000256" key="5">
    <source>
        <dbReference type="ARBA" id="ARBA00023125"/>
    </source>
</evidence>
<keyword evidence="4" id="KW-0805">Transcription regulation</keyword>
<feature type="domain" description="TFIIF beta subunit HTH" evidence="9">
    <location>
        <begin position="393"/>
        <end position="457"/>
    </location>
</feature>
<dbReference type="FunFam" id="1.10.10.10:FF:000035">
    <property type="entry name" value="General transcription factor IIF subunit 2"/>
    <property type="match status" value="1"/>
</dbReference>
<dbReference type="GO" id="GO:0003677">
    <property type="term" value="F:DNA binding"/>
    <property type="evidence" value="ECO:0007669"/>
    <property type="project" value="UniProtKB-KW"/>
</dbReference>
<evidence type="ECO:0000313" key="10">
    <source>
        <dbReference type="EMBL" id="GAB0180102.1"/>
    </source>
</evidence>
<evidence type="ECO:0000256" key="1">
    <source>
        <dbReference type="ARBA" id="ARBA00004123"/>
    </source>
</evidence>
<dbReference type="PANTHER" id="PTHR33332">
    <property type="entry name" value="REVERSE TRANSCRIPTASE DOMAIN-CONTAINING PROTEIN"/>
    <property type="match status" value="1"/>
</dbReference>
<gene>
    <name evidence="10" type="ORF">GRJ2_000475500</name>
</gene>
<evidence type="ECO:0000256" key="3">
    <source>
        <dbReference type="ARBA" id="ARBA00020815"/>
    </source>
</evidence>
<dbReference type="GO" id="GO:0006368">
    <property type="term" value="P:transcription elongation by RNA polymerase II"/>
    <property type="evidence" value="ECO:0007669"/>
    <property type="project" value="UniProtKB-ARBA"/>
</dbReference>
<reference evidence="10 11" key="1">
    <citation type="submission" date="2024-06" db="EMBL/GenBank/DDBJ databases">
        <title>The draft genome of Grus japonensis, version 3.</title>
        <authorList>
            <person name="Nabeshima K."/>
            <person name="Suzuki S."/>
            <person name="Onuma M."/>
        </authorList>
    </citation>
    <scope>NUCLEOTIDE SEQUENCE [LARGE SCALE GENOMIC DNA]</scope>
    <source>
        <strain evidence="10 11">451A</strain>
    </source>
</reference>
<name>A0ABC9W5L2_GRUJA</name>
<comment type="subcellular location">
    <subcellularLocation>
        <location evidence="1">Nucleus</location>
    </subcellularLocation>
</comment>
<evidence type="ECO:0000256" key="8">
    <source>
        <dbReference type="ARBA" id="ARBA00033388"/>
    </source>
</evidence>
<evidence type="ECO:0000256" key="6">
    <source>
        <dbReference type="ARBA" id="ARBA00023163"/>
    </source>
</evidence>
<keyword evidence="5" id="KW-0238">DNA-binding</keyword>
<dbReference type="GO" id="GO:0006367">
    <property type="term" value="P:transcription initiation at RNA polymerase II promoter"/>
    <property type="evidence" value="ECO:0007669"/>
    <property type="project" value="UniProtKB-ARBA"/>
</dbReference>
<comment type="caution">
    <text evidence="10">The sequence shown here is derived from an EMBL/GenBank/DDBJ whole genome shotgun (WGS) entry which is preliminary data.</text>
</comment>
<protein>
    <recommendedName>
        <fullName evidence="3">General transcription factor IIF subunit 2</fullName>
    </recommendedName>
    <alternativeName>
        <fullName evidence="8">Transcription initiation factor IIF subunit beta</fullName>
    </alternativeName>
</protein>
<evidence type="ECO:0000256" key="2">
    <source>
        <dbReference type="ARBA" id="ARBA00009543"/>
    </source>
</evidence>
<organism evidence="10 11">
    <name type="scientific">Grus japonensis</name>
    <name type="common">Japanese crane</name>
    <name type="synonym">Red-crowned crane</name>
    <dbReference type="NCBI Taxonomy" id="30415"/>
    <lineage>
        <taxon>Eukaryota</taxon>
        <taxon>Metazoa</taxon>
        <taxon>Chordata</taxon>
        <taxon>Craniata</taxon>
        <taxon>Vertebrata</taxon>
        <taxon>Euteleostomi</taxon>
        <taxon>Archelosauria</taxon>
        <taxon>Archosauria</taxon>
        <taxon>Dinosauria</taxon>
        <taxon>Saurischia</taxon>
        <taxon>Theropoda</taxon>
        <taxon>Coelurosauria</taxon>
        <taxon>Aves</taxon>
        <taxon>Neognathae</taxon>
        <taxon>Neoaves</taxon>
        <taxon>Gruiformes</taxon>
        <taxon>Gruidae</taxon>
        <taxon>Grus</taxon>
    </lineage>
</organism>
<evidence type="ECO:0000259" key="9">
    <source>
        <dbReference type="Pfam" id="PF02270"/>
    </source>
</evidence>
<proteinExistence type="inferred from homology"/>
<comment type="similarity">
    <text evidence="2">Belongs to the TFIIF beta subunit family.</text>
</comment>
<evidence type="ECO:0000256" key="4">
    <source>
        <dbReference type="ARBA" id="ARBA00023015"/>
    </source>
</evidence>
<keyword evidence="6" id="KW-0804">Transcription</keyword>
<dbReference type="GO" id="GO:0016591">
    <property type="term" value="C:RNA polymerase II, holoenzyme"/>
    <property type="evidence" value="ECO:0007669"/>
    <property type="project" value="UniProtKB-ARBA"/>
</dbReference>
<evidence type="ECO:0000256" key="7">
    <source>
        <dbReference type="ARBA" id="ARBA00023242"/>
    </source>
</evidence>
<evidence type="ECO:0000313" key="11">
    <source>
        <dbReference type="Proteomes" id="UP001623348"/>
    </source>
</evidence>
<dbReference type="EMBL" id="BAAFJT010000001">
    <property type="protein sequence ID" value="GAB0180102.1"/>
    <property type="molecule type" value="Genomic_DNA"/>
</dbReference>
<dbReference type="AlphaFoldDB" id="A0ABC9W5L2"/>
<dbReference type="InterPro" id="IPR036390">
    <property type="entry name" value="WH_DNA-bd_sf"/>
</dbReference>
<keyword evidence="7" id="KW-0539">Nucleus</keyword>
<dbReference type="InterPro" id="IPR040450">
    <property type="entry name" value="TFIIF_beta_HTH"/>
</dbReference>
<dbReference type="Pfam" id="PF02270">
    <property type="entry name" value="TFIIF_beta"/>
    <property type="match status" value="1"/>
</dbReference>
<dbReference type="Gene3D" id="1.10.10.10">
    <property type="entry name" value="Winged helix-like DNA-binding domain superfamily/Winged helix DNA-binding domain"/>
    <property type="match status" value="1"/>
</dbReference>
<sequence length="466" mass="54316">MTSVVLSSYTVILKYFEAELGMSWHKNSVASRSREVIVPLYSALVRPHLECCVQFWAPHCKKDIEERVQRRATKLVKDLEHKSDEERLRELGLFSLEKRRLRGDLIALFNYLKGDKLSLEGIVVQRAECRPAASENYMKLKRLQIEESSKPVRLSQQLDKAVTTNYKPVANHQYNGIECTLSQFADHTKLGGSVDLLEGRKALQRGLDRLDQWAKASCMRFNKAQCRVLHFSHNNPMQHYRLGEEWLESCLAEEDLGVLVDSWLNMSQQCAQVAKKANSILACISKSVASRTKEVIVPLYSVLVRPHLEYCVQFWVPHYKKDIEVLEHVQRRAMKLVKGLEHKSDEEQLRELELFSLEKRRLRGDLIALYNYLKGGCSQIEYEKKKKEDGKRARADKQQVLDMLFSAFEKHQYYNIKDLVDITKQPVIYLKEILREIGIYNVKGTHKNTWELKPEYRHYQGEDKSD</sequence>
<dbReference type="SUPFAM" id="SSF46785">
    <property type="entry name" value="Winged helix' DNA-binding domain"/>
    <property type="match status" value="1"/>
</dbReference>
<dbReference type="GO" id="GO:0090575">
    <property type="term" value="C:RNA polymerase II transcription regulator complex"/>
    <property type="evidence" value="ECO:0007669"/>
    <property type="project" value="UniProtKB-ARBA"/>
</dbReference>
<dbReference type="InterPro" id="IPR036388">
    <property type="entry name" value="WH-like_DNA-bd_sf"/>
</dbReference>
<dbReference type="Proteomes" id="UP001623348">
    <property type="component" value="Unassembled WGS sequence"/>
</dbReference>
<keyword evidence="11" id="KW-1185">Reference proteome</keyword>